<dbReference type="Proteomes" id="UP000645390">
    <property type="component" value="Unassembled WGS sequence"/>
</dbReference>
<comment type="caution">
    <text evidence="1">The sequence shown here is derived from an EMBL/GenBank/DDBJ whole genome shotgun (WGS) entry which is preliminary data.</text>
</comment>
<organism evidence="1 2">
    <name type="scientific">Pedobacter mendelii</name>
    <dbReference type="NCBI Taxonomy" id="1908240"/>
    <lineage>
        <taxon>Bacteria</taxon>
        <taxon>Pseudomonadati</taxon>
        <taxon>Bacteroidota</taxon>
        <taxon>Sphingobacteriia</taxon>
        <taxon>Sphingobacteriales</taxon>
        <taxon>Sphingobacteriaceae</taxon>
        <taxon>Pedobacter</taxon>
    </lineage>
</organism>
<gene>
    <name evidence="1" type="ORF">GCM10008119_13370</name>
</gene>
<sequence length="66" mass="7590">MLTILDKNTPTSNLLEINVNDHISDGKGIDGTVNKIVITDNDEFWLFIFMLNNNKQIEIRKIKNIC</sequence>
<dbReference type="RefSeq" id="WP_188412485.1">
    <property type="nucleotide sequence ID" value="NZ_BMDJ01000003.1"/>
</dbReference>
<name>A0ABQ2BF63_9SPHI</name>
<evidence type="ECO:0000313" key="1">
    <source>
        <dbReference type="EMBL" id="GGI24581.1"/>
    </source>
</evidence>
<proteinExistence type="predicted"/>
<protein>
    <submittedName>
        <fullName evidence="1">Uncharacterized protein</fullName>
    </submittedName>
</protein>
<dbReference type="EMBL" id="BMDJ01000003">
    <property type="protein sequence ID" value="GGI24581.1"/>
    <property type="molecule type" value="Genomic_DNA"/>
</dbReference>
<reference evidence="2" key="1">
    <citation type="journal article" date="2019" name="Int. J. Syst. Evol. Microbiol.">
        <title>The Global Catalogue of Microorganisms (GCM) 10K type strain sequencing project: providing services to taxonomists for standard genome sequencing and annotation.</title>
        <authorList>
            <consortium name="The Broad Institute Genomics Platform"/>
            <consortium name="The Broad Institute Genome Sequencing Center for Infectious Disease"/>
            <person name="Wu L."/>
            <person name="Ma J."/>
        </authorList>
    </citation>
    <scope>NUCLEOTIDE SEQUENCE [LARGE SCALE GENOMIC DNA]</scope>
    <source>
        <strain evidence="2">CCM 8939</strain>
    </source>
</reference>
<evidence type="ECO:0000313" key="2">
    <source>
        <dbReference type="Proteomes" id="UP000645390"/>
    </source>
</evidence>
<accession>A0ABQ2BF63</accession>
<keyword evidence="2" id="KW-1185">Reference proteome</keyword>